<name>A2YJZ0_ORYSI</name>
<dbReference type="AlphaFoldDB" id="A2YJZ0"/>
<evidence type="ECO:0000313" key="2">
    <source>
        <dbReference type="Proteomes" id="UP000007015"/>
    </source>
</evidence>
<dbReference type="Gramene" id="BGIOSGA025467-TA">
    <property type="protein sequence ID" value="BGIOSGA025467-PA"/>
    <property type="gene ID" value="BGIOSGA025467"/>
</dbReference>
<protein>
    <submittedName>
        <fullName evidence="1">Uncharacterized protein</fullName>
    </submittedName>
</protein>
<reference evidence="1 2" key="1">
    <citation type="journal article" date="2005" name="PLoS Biol.">
        <title>The genomes of Oryza sativa: a history of duplications.</title>
        <authorList>
            <person name="Yu J."/>
            <person name="Wang J."/>
            <person name="Lin W."/>
            <person name="Li S."/>
            <person name="Li H."/>
            <person name="Zhou J."/>
            <person name="Ni P."/>
            <person name="Dong W."/>
            <person name="Hu S."/>
            <person name="Zeng C."/>
            <person name="Zhang J."/>
            <person name="Zhang Y."/>
            <person name="Li R."/>
            <person name="Xu Z."/>
            <person name="Li S."/>
            <person name="Li X."/>
            <person name="Zheng H."/>
            <person name="Cong L."/>
            <person name="Lin L."/>
            <person name="Yin J."/>
            <person name="Geng J."/>
            <person name="Li G."/>
            <person name="Shi J."/>
            <person name="Liu J."/>
            <person name="Lv H."/>
            <person name="Li J."/>
            <person name="Wang J."/>
            <person name="Deng Y."/>
            <person name="Ran L."/>
            <person name="Shi X."/>
            <person name="Wang X."/>
            <person name="Wu Q."/>
            <person name="Li C."/>
            <person name="Ren X."/>
            <person name="Wang J."/>
            <person name="Wang X."/>
            <person name="Li D."/>
            <person name="Liu D."/>
            <person name="Zhang X."/>
            <person name="Ji Z."/>
            <person name="Zhao W."/>
            <person name="Sun Y."/>
            <person name="Zhang Z."/>
            <person name="Bao J."/>
            <person name="Han Y."/>
            <person name="Dong L."/>
            <person name="Ji J."/>
            <person name="Chen P."/>
            <person name="Wu S."/>
            <person name="Liu J."/>
            <person name="Xiao Y."/>
            <person name="Bu D."/>
            <person name="Tan J."/>
            <person name="Yang L."/>
            <person name="Ye C."/>
            <person name="Zhang J."/>
            <person name="Xu J."/>
            <person name="Zhou Y."/>
            <person name="Yu Y."/>
            <person name="Zhang B."/>
            <person name="Zhuang S."/>
            <person name="Wei H."/>
            <person name="Liu B."/>
            <person name="Lei M."/>
            <person name="Yu H."/>
            <person name="Li Y."/>
            <person name="Xu H."/>
            <person name="Wei S."/>
            <person name="He X."/>
            <person name="Fang L."/>
            <person name="Zhang Z."/>
            <person name="Zhang Y."/>
            <person name="Huang X."/>
            <person name="Su Z."/>
            <person name="Tong W."/>
            <person name="Li J."/>
            <person name="Tong Z."/>
            <person name="Li S."/>
            <person name="Ye J."/>
            <person name="Wang L."/>
            <person name="Fang L."/>
            <person name="Lei T."/>
            <person name="Chen C."/>
            <person name="Chen H."/>
            <person name="Xu Z."/>
            <person name="Li H."/>
            <person name="Huang H."/>
            <person name="Zhang F."/>
            <person name="Xu H."/>
            <person name="Li N."/>
            <person name="Zhao C."/>
            <person name="Li S."/>
            <person name="Dong L."/>
            <person name="Huang Y."/>
            <person name="Li L."/>
            <person name="Xi Y."/>
            <person name="Qi Q."/>
            <person name="Li W."/>
            <person name="Zhang B."/>
            <person name="Hu W."/>
            <person name="Zhang Y."/>
            <person name="Tian X."/>
            <person name="Jiao Y."/>
            <person name="Liang X."/>
            <person name="Jin J."/>
            <person name="Gao L."/>
            <person name="Zheng W."/>
            <person name="Hao B."/>
            <person name="Liu S."/>
            <person name="Wang W."/>
            <person name="Yuan L."/>
            <person name="Cao M."/>
            <person name="McDermott J."/>
            <person name="Samudrala R."/>
            <person name="Wang J."/>
            <person name="Wong G.K."/>
            <person name="Yang H."/>
        </authorList>
    </citation>
    <scope>NUCLEOTIDE SEQUENCE [LARGE SCALE GENOMIC DNA]</scope>
    <source>
        <strain evidence="2">cv. 93-11</strain>
    </source>
</reference>
<sequence>MALVWFFVSCLSYESLVLQSVRRRAHSSFRIRVFWTPPLASTMLEVAIELVALAQADLKQQQVRIATTTDVAKATSTIASAVAGERMTMPVSLWSMSPWATPSMSRPWTKRSTSSVCAIGARFGPVKARFVERERRGRLLPSWPLVALAAFVC</sequence>
<gene>
    <name evidence="1" type="ORF">OsI_25543</name>
</gene>
<dbReference type="Proteomes" id="UP000007015">
    <property type="component" value="Chromosome 7"/>
</dbReference>
<dbReference type="HOGENOM" id="CLU_1716262_0_0_1"/>
<organism evidence="1 2">
    <name type="scientific">Oryza sativa subsp. indica</name>
    <name type="common">Rice</name>
    <dbReference type="NCBI Taxonomy" id="39946"/>
    <lineage>
        <taxon>Eukaryota</taxon>
        <taxon>Viridiplantae</taxon>
        <taxon>Streptophyta</taxon>
        <taxon>Embryophyta</taxon>
        <taxon>Tracheophyta</taxon>
        <taxon>Spermatophyta</taxon>
        <taxon>Magnoliopsida</taxon>
        <taxon>Liliopsida</taxon>
        <taxon>Poales</taxon>
        <taxon>Poaceae</taxon>
        <taxon>BOP clade</taxon>
        <taxon>Oryzoideae</taxon>
        <taxon>Oryzeae</taxon>
        <taxon>Oryzinae</taxon>
        <taxon>Oryza</taxon>
        <taxon>Oryza sativa</taxon>
    </lineage>
</organism>
<dbReference type="EMBL" id="CM000132">
    <property type="protein sequence ID" value="EAZ03401.1"/>
    <property type="molecule type" value="Genomic_DNA"/>
</dbReference>
<evidence type="ECO:0000313" key="1">
    <source>
        <dbReference type="EMBL" id="EAZ03401.1"/>
    </source>
</evidence>
<proteinExistence type="predicted"/>
<keyword evidence="2" id="KW-1185">Reference proteome</keyword>
<accession>A2YJZ0</accession>